<dbReference type="EMBL" id="JARXRM010000012">
    <property type="protein sequence ID" value="MDH5821890.1"/>
    <property type="molecule type" value="Genomic_DNA"/>
</dbReference>
<dbReference type="Proteomes" id="UP001156940">
    <property type="component" value="Unassembled WGS sequence"/>
</dbReference>
<gene>
    <name evidence="1" type="ORF">QFW77_02625</name>
</gene>
<name>A0ABT6J4Z8_9GAMM</name>
<reference evidence="1 2" key="1">
    <citation type="submission" date="2023-04" db="EMBL/GenBank/DDBJ databases">
        <title>Luteimonas endophyticus RD2P54.</title>
        <authorList>
            <person name="Sun J.-Q."/>
        </authorList>
    </citation>
    <scope>NUCLEOTIDE SEQUENCE [LARGE SCALE GENOMIC DNA]</scope>
    <source>
        <strain evidence="1 2">RD2P54</strain>
    </source>
</reference>
<sequence length="121" mass="13678">MSYAMPLCKHCFVLCHEPADPDHPSIDLSVMSFFVSEAHELSAKVTGNAHSFVIIHSGGFVRKRDNLHLHVFVIRRRWQKAWLYTLLATIHTSSAIRRAALRLIGRAPSSSFRPKPVRSST</sequence>
<evidence type="ECO:0000313" key="2">
    <source>
        <dbReference type="Proteomes" id="UP001156940"/>
    </source>
</evidence>
<evidence type="ECO:0000313" key="1">
    <source>
        <dbReference type="EMBL" id="MDH5821890.1"/>
    </source>
</evidence>
<organism evidence="1 2">
    <name type="scientific">Luteimonas endophytica</name>
    <dbReference type="NCBI Taxonomy" id="3042023"/>
    <lineage>
        <taxon>Bacteria</taxon>
        <taxon>Pseudomonadati</taxon>
        <taxon>Pseudomonadota</taxon>
        <taxon>Gammaproteobacteria</taxon>
        <taxon>Lysobacterales</taxon>
        <taxon>Lysobacteraceae</taxon>
        <taxon>Luteimonas</taxon>
    </lineage>
</organism>
<comment type="caution">
    <text evidence="1">The sequence shown here is derived from an EMBL/GenBank/DDBJ whole genome shotgun (WGS) entry which is preliminary data.</text>
</comment>
<keyword evidence="2" id="KW-1185">Reference proteome</keyword>
<dbReference type="RefSeq" id="WP_280572689.1">
    <property type="nucleotide sequence ID" value="NZ_JARXRM010000012.1"/>
</dbReference>
<accession>A0ABT6J4Z8</accession>
<proteinExistence type="predicted"/>
<protein>
    <recommendedName>
        <fullName evidence="3">HIT domain-containing protein</fullName>
    </recommendedName>
</protein>
<evidence type="ECO:0008006" key="3">
    <source>
        <dbReference type="Google" id="ProtNLM"/>
    </source>
</evidence>